<gene>
    <name evidence="2" type="ORF">ACFOWE_24590</name>
</gene>
<dbReference type="RefSeq" id="WP_377291727.1">
    <property type="nucleotide sequence ID" value="NZ_JBHSBM010000029.1"/>
</dbReference>
<dbReference type="Proteomes" id="UP001595850">
    <property type="component" value="Unassembled WGS sequence"/>
</dbReference>
<protein>
    <submittedName>
        <fullName evidence="2">Uncharacterized protein</fullName>
    </submittedName>
</protein>
<dbReference type="EMBL" id="JBHSBM010000029">
    <property type="protein sequence ID" value="MFC4061491.1"/>
    <property type="molecule type" value="Genomic_DNA"/>
</dbReference>
<name>A0ABV8IBE7_9ACTN</name>
<sequence length="59" mass="5631">MPAASARTGELPGAAEQGLPESRENPDGSGSAPTGASGADEVRADPGADTAGTAPREAP</sequence>
<feature type="region of interest" description="Disordered" evidence="1">
    <location>
        <begin position="1"/>
        <end position="59"/>
    </location>
</feature>
<feature type="compositionally biased region" description="Low complexity" evidence="1">
    <location>
        <begin position="28"/>
        <end position="39"/>
    </location>
</feature>
<accession>A0ABV8IBE7</accession>
<reference evidence="3" key="1">
    <citation type="journal article" date="2019" name="Int. J. Syst. Evol. Microbiol.">
        <title>The Global Catalogue of Microorganisms (GCM) 10K type strain sequencing project: providing services to taxonomists for standard genome sequencing and annotation.</title>
        <authorList>
            <consortium name="The Broad Institute Genomics Platform"/>
            <consortium name="The Broad Institute Genome Sequencing Center for Infectious Disease"/>
            <person name="Wu L."/>
            <person name="Ma J."/>
        </authorList>
    </citation>
    <scope>NUCLEOTIDE SEQUENCE [LARGE SCALE GENOMIC DNA]</scope>
    <source>
        <strain evidence="3">TBRC 4489</strain>
    </source>
</reference>
<evidence type="ECO:0000313" key="2">
    <source>
        <dbReference type="EMBL" id="MFC4061491.1"/>
    </source>
</evidence>
<organism evidence="2 3">
    <name type="scientific">Planomonospora corallina</name>
    <dbReference type="NCBI Taxonomy" id="1806052"/>
    <lineage>
        <taxon>Bacteria</taxon>
        <taxon>Bacillati</taxon>
        <taxon>Actinomycetota</taxon>
        <taxon>Actinomycetes</taxon>
        <taxon>Streptosporangiales</taxon>
        <taxon>Streptosporangiaceae</taxon>
        <taxon>Planomonospora</taxon>
    </lineage>
</organism>
<proteinExistence type="predicted"/>
<comment type="caution">
    <text evidence="2">The sequence shown here is derived from an EMBL/GenBank/DDBJ whole genome shotgun (WGS) entry which is preliminary data.</text>
</comment>
<keyword evidence="3" id="KW-1185">Reference proteome</keyword>
<evidence type="ECO:0000313" key="3">
    <source>
        <dbReference type="Proteomes" id="UP001595850"/>
    </source>
</evidence>
<evidence type="ECO:0000256" key="1">
    <source>
        <dbReference type="SAM" id="MobiDB-lite"/>
    </source>
</evidence>